<feature type="region of interest" description="Disordered" evidence="1">
    <location>
        <begin position="144"/>
        <end position="178"/>
    </location>
</feature>
<sequence>MSIQIPGTLVIKTITGRYGDFNTAKLSTSIGEFVIKDAVLDQYTAGRYEGSFLIQQIKPSYYSTAGGTLIVEIRAYLESMSLDGFDATVTADDEMIQDPVEEETPQLPDLEPEPAELETPTSDIPPAEIPSLEDKITFITVGDKTQKAQSKPQAQSSEEMPFGMTEEELEQQADPDPDKALFGLIWPLGQEVRLDATVDRLTQRSQVARLRELGYEMDIKSQMWKQPAYT</sequence>
<accession>A0ABU5GND6</accession>
<keyword evidence="3" id="KW-1185">Reference proteome</keyword>
<name>A0ABU5GND6_9GAMM</name>
<gene>
    <name evidence="2" type="ORF">TOI97_02720</name>
</gene>
<feature type="compositionally biased region" description="Acidic residues" evidence="1">
    <location>
        <begin position="101"/>
        <end position="116"/>
    </location>
</feature>
<dbReference type="RefSeq" id="WP_321552593.1">
    <property type="nucleotide sequence ID" value="NZ_JAXIVU010000002.1"/>
</dbReference>
<evidence type="ECO:0000256" key="1">
    <source>
        <dbReference type="SAM" id="MobiDB-lite"/>
    </source>
</evidence>
<reference evidence="2 3" key="1">
    <citation type="submission" date="2023-12" db="EMBL/GenBank/DDBJ databases">
        <title>Denitrificimonas halotolerans sp. nov.,a novel species isolated from landfill leachate.</title>
        <authorList>
            <person name="Wang S."/>
        </authorList>
    </citation>
    <scope>NUCLEOTIDE SEQUENCE [LARGE SCALE GENOMIC DNA]</scope>
    <source>
        <strain evidence="2 3">JX-1</strain>
    </source>
</reference>
<dbReference type="Pfam" id="PF11679">
    <property type="entry name" value="DUF3275"/>
    <property type="match status" value="1"/>
</dbReference>
<feature type="region of interest" description="Disordered" evidence="1">
    <location>
        <begin position="101"/>
        <end position="128"/>
    </location>
</feature>
<organism evidence="2 3">
    <name type="scientific">Denitrificimonas halotolerans</name>
    <dbReference type="NCBI Taxonomy" id="3098930"/>
    <lineage>
        <taxon>Bacteria</taxon>
        <taxon>Pseudomonadati</taxon>
        <taxon>Pseudomonadota</taxon>
        <taxon>Gammaproteobacteria</taxon>
        <taxon>Pseudomonadales</taxon>
        <taxon>Pseudomonadaceae</taxon>
        <taxon>Denitrificimonas</taxon>
    </lineage>
</organism>
<proteinExistence type="predicted"/>
<dbReference type="EMBL" id="JAXIVU010000002">
    <property type="protein sequence ID" value="MDY7218497.1"/>
    <property type="molecule type" value="Genomic_DNA"/>
</dbReference>
<evidence type="ECO:0000313" key="2">
    <source>
        <dbReference type="EMBL" id="MDY7218497.1"/>
    </source>
</evidence>
<feature type="compositionally biased region" description="Low complexity" evidence="1">
    <location>
        <begin position="147"/>
        <end position="157"/>
    </location>
</feature>
<feature type="compositionally biased region" description="Acidic residues" evidence="1">
    <location>
        <begin position="165"/>
        <end position="175"/>
    </location>
</feature>
<protein>
    <submittedName>
        <fullName evidence="2">DUF3275 family protein</fullName>
    </submittedName>
</protein>
<dbReference type="Proteomes" id="UP001294570">
    <property type="component" value="Unassembled WGS sequence"/>
</dbReference>
<evidence type="ECO:0000313" key="3">
    <source>
        <dbReference type="Proteomes" id="UP001294570"/>
    </source>
</evidence>
<comment type="caution">
    <text evidence="2">The sequence shown here is derived from an EMBL/GenBank/DDBJ whole genome shotgun (WGS) entry which is preliminary data.</text>
</comment>
<dbReference type="InterPro" id="IPR021693">
    <property type="entry name" value="DUF3275"/>
</dbReference>